<evidence type="ECO:0000256" key="4">
    <source>
        <dbReference type="HAMAP-Rule" id="MF_00270"/>
    </source>
</evidence>
<comment type="function">
    <text evidence="4">Binds as a heterodimer with protein bS6 to the central domain of the 16S rRNA, where it helps stabilize the platform of the 30S subunit.</text>
</comment>
<evidence type="ECO:0000256" key="3">
    <source>
        <dbReference type="ARBA" id="ARBA00023274"/>
    </source>
</evidence>
<dbReference type="HAMAP" id="MF_00270">
    <property type="entry name" value="Ribosomal_bS18"/>
    <property type="match status" value="1"/>
</dbReference>
<dbReference type="InterPro" id="IPR036870">
    <property type="entry name" value="Ribosomal_bS18_sf"/>
</dbReference>
<dbReference type="EMBL" id="MFPX01000025">
    <property type="protein sequence ID" value="OGH66019.1"/>
    <property type="molecule type" value="Genomic_DNA"/>
</dbReference>
<dbReference type="GO" id="GO:1990904">
    <property type="term" value="C:ribonucleoprotein complex"/>
    <property type="evidence" value="ECO:0007669"/>
    <property type="project" value="UniProtKB-KW"/>
</dbReference>
<comment type="caution">
    <text evidence="6">The sequence shown here is derived from an EMBL/GenBank/DDBJ whole genome shotgun (WGS) entry which is preliminary data.</text>
</comment>
<comment type="subunit">
    <text evidence="4">Part of the 30S ribosomal subunit. Forms a tight heterodimer with protein bS6.</text>
</comment>
<dbReference type="InterPro" id="IPR001648">
    <property type="entry name" value="Ribosomal_bS18"/>
</dbReference>
<dbReference type="Proteomes" id="UP000178742">
    <property type="component" value="Unassembled WGS sequence"/>
</dbReference>
<keyword evidence="4" id="KW-0699">rRNA-binding</keyword>
<accession>A0A1F6M349</accession>
<dbReference type="GO" id="GO:0070181">
    <property type="term" value="F:small ribosomal subunit rRNA binding"/>
    <property type="evidence" value="ECO:0007669"/>
    <property type="project" value="TreeGrafter"/>
</dbReference>
<keyword evidence="2 4" id="KW-0689">Ribosomal protein</keyword>
<evidence type="ECO:0000313" key="7">
    <source>
        <dbReference type="Proteomes" id="UP000178742"/>
    </source>
</evidence>
<comment type="similarity">
    <text evidence="1 4 5">Belongs to the bacterial ribosomal protein bS18 family.</text>
</comment>
<sequence>MKPRTNNHRTNAPVSTEKKQCFFCTNNKMIVDYKDVDVNKKFVSTFHKIAPRRRSGLCALHQRKVGKAIKQARIAGLMPYLPR</sequence>
<dbReference type="NCBIfam" id="TIGR00165">
    <property type="entry name" value="S18"/>
    <property type="match status" value="1"/>
</dbReference>
<dbReference type="PANTHER" id="PTHR13479">
    <property type="entry name" value="30S RIBOSOMAL PROTEIN S18"/>
    <property type="match status" value="1"/>
</dbReference>
<dbReference type="SUPFAM" id="SSF46911">
    <property type="entry name" value="Ribosomal protein S18"/>
    <property type="match status" value="1"/>
</dbReference>
<protein>
    <recommendedName>
        <fullName evidence="4">Small ribosomal subunit protein bS18</fullName>
    </recommendedName>
</protein>
<evidence type="ECO:0000256" key="2">
    <source>
        <dbReference type="ARBA" id="ARBA00022980"/>
    </source>
</evidence>
<dbReference type="GO" id="GO:0006412">
    <property type="term" value="P:translation"/>
    <property type="evidence" value="ECO:0007669"/>
    <property type="project" value="UniProtKB-UniRule"/>
</dbReference>
<evidence type="ECO:0000313" key="6">
    <source>
        <dbReference type="EMBL" id="OGH66019.1"/>
    </source>
</evidence>
<dbReference type="STRING" id="1798676.A3B90_02900"/>
<dbReference type="AlphaFoldDB" id="A0A1F6M349"/>
<dbReference type="GO" id="GO:0005840">
    <property type="term" value="C:ribosome"/>
    <property type="evidence" value="ECO:0007669"/>
    <property type="project" value="UniProtKB-KW"/>
</dbReference>
<evidence type="ECO:0000256" key="5">
    <source>
        <dbReference type="RuleBase" id="RU003910"/>
    </source>
</evidence>
<dbReference type="Pfam" id="PF01084">
    <property type="entry name" value="Ribosomal_S18"/>
    <property type="match status" value="1"/>
</dbReference>
<organism evidence="6 7">
    <name type="scientific">Candidatus Magasanikbacteria bacterium RIFCSPHIGHO2_02_FULL_41_13</name>
    <dbReference type="NCBI Taxonomy" id="1798676"/>
    <lineage>
        <taxon>Bacteria</taxon>
        <taxon>Candidatus Magasanikiibacteriota</taxon>
    </lineage>
</organism>
<name>A0A1F6M349_9BACT</name>
<dbReference type="PANTHER" id="PTHR13479:SF40">
    <property type="entry name" value="SMALL RIBOSOMAL SUBUNIT PROTEIN BS18M"/>
    <property type="match status" value="1"/>
</dbReference>
<proteinExistence type="inferred from homology"/>
<evidence type="ECO:0000256" key="1">
    <source>
        <dbReference type="ARBA" id="ARBA00005589"/>
    </source>
</evidence>
<reference evidence="6 7" key="1">
    <citation type="journal article" date="2016" name="Nat. Commun.">
        <title>Thousands of microbial genomes shed light on interconnected biogeochemical processes in an aquifer system.</title>
        <authorList>
            <person name="Anantharaman K."/>
            <person name="Brown C.T."/>
            <person name="Hug L.A."/>
            <person name="Sharon I."/>
            <person name="Castelle C.J."/>
            <person name="Probst A.J."/>
            <person name="Thomas B.C."/>
            <person name="Singh A."/>
            <person name="Wilkins M.J."/>
            <person name="Karaoz U."/>
            <person name="Brodie E.L."/>
            <person name="Williams K.H."/>
            <person name="Hubbard S.S."/>
            <person name="Banfield J.F."/>
        </authorList>
    </citation>
    <scope>NUCLEOTIDE SEQUENCE [LARGE SCALE GENOMIC DNA]</scope>
</reference>
<dbReference type="GO" id="GO:0003735">
    <property type="term" value="F:structural constituent of ribosome"/>
    <property type="evidence" value="ECO:0007669"/>
    <property type="project" value="InterPro"/>
</dbReference>
<keyword evidence="3 4" id="KW-0687">Ribonucleoprotein</keyword>
<keyword evidence="4" id="KW-0694">RNA-binding</keyword>
<dbReference type="Gene3D" id="4.10.640.10">
    <property type="entry name" value="Ribosomal protein S18"/>
    <property type="match status" value="1"/>
</dbReference>
<dbReference type="PRINTS" id="PR00974">
    <property type="entry name" value="RIBOSOMALS18"/>
</dbReference>
<gene>
    <name evidence="4" type="primary">rpsR</name>
    <name evidence="6" type="ORF">A3B90_02900</name>
</gene>